<protein>
    <submittedName>
        <fullName evidence="1">Uncharacterized protein</fullName>
    </submittedName>
</protein>
<dbReference type="AlphaFoldDB" id="A0A174AYX6"/>
<reference evidence="1 2" key="1">
    <citation type="submission" date="2015-09" db="EMBL/GenBank/DDBJ databases">
        <authorList>
            <consortium name="Pathogen Informatics"/>
        </authorList>
    </citation>
    <scope>NUCLEOTIDE SEQUENCE [LARGE SCALE GENOMIC DNA]</scope>
    <source>
        <strain evidence="1 2">2789STDY5608849</strain>
    </source>
</reference>
<name>A0A174AYX6_9FIRM</name>
<evidence type="ECO:0000313" key="1">
    <source>
        <dbReference type="EMBL" id="CUN93797.1"/>
    </source>
</evidence>
<gene>
    <name evidence="1" type="ORF">ERS852406_00957</name>
</gene>
<dbReference type="Proteomes" id="UP000095706">
    <property type="component" value="Unassembled WGS sequence"/>
</dbReference>
<dbReference type="RefSeq" id="WP_156327541.1">
    <property type="nucleotide sequence ID" value="NZ_CYYV01000004.1"/>
</dbReference>
<sequence>MMKTQVDATIEAICKWLQKRTKEETLDYKEISEPTKALAELISARAALEVN</sequence>
<dbReference type="EMBL" id="CYYV01000004">
    <property type="protein sequence ID" value="CUN93797.1"/>
    <property type="molecule type" value="Genomic_DNA"/>
</dbReference>
<accession>A0A174AYX6</accession>
<proteinExistence type="predicted"/>
<organism evidence="1 2">
    <name type="scientific">Fusicatenibacter saccharivorans</name>
    <dbReference type="NCBI Taxonomy" id="1150298"/>
    <lineage>
        <taxon>Bacteria</taxon>
        <taxon>Bacillati</taxon>
        <taxon>Bacillota</taxon>
        <taxon>Clostridia</taxon>
        <taxon>Lachnospirales</taxon>
        <taxon>Lachnospiraceae</taxon>
        <taxon>Fusicatenibacter</taxon>
    </lineage>
</organism>
<evidence type="ECO:0000313" key="2">
    <source>
        <dbReference type="Proteomes" id="UP000095706"/>
    </source>
</evidence>